<dbReference type="Pfam" id="PF05101">
    <property type="entry name" value="VirB3"/>
    <property type="match status" value="1"/>
</dbReference>
<feature type="transmembrane region" description="Helical" evidence="5">
    <location>
        <begin position="20"/>
        <end position="40"/>
    </location>
</feature>
<keyword evidence="7" id="KW-1185">Reference proteome</keyword>
<dbReference type="Proteomes" id="UP000837675">
    <property type="component" value="Unassembled WGS sequence"/>
</dbReference>
<proteinExistence type="predicted"/>
<accession>A0A8S4C4Q3</accession>
<dbReference type="AlphaFoldDB" id="A0A8S4C4Q3"/>
<keyword evidence="3 5" id="KW-1133">Transmembrane helix</keyword>
<protein>
    <submittedName>
        <fullName evidence="6">Type IV secretion system protein VirB3</fullName>
    </submittedName>
</protein>
<dbReference type="NCBIfam" id="NF010474">
    <property type="entry name" value="PRK13899.1"/>
    <property type="match status" value="1"/>
</dbReference>
<comment type="caution">
    <text evidence="6">The sequence shown here is derived from an EMBL/GenBank/DDBJ whole genome shotgun (WGS) entry which is preliminary data.</text>
</comment>
<keyword evidence="4 5" id="KW-0472">Membrane</keyword>
<organism evidence="6 7">
    <name type="scientific">Hyalomma marginatum</name>
    <dbReference type="NCBI Taxonomy" id="34627"/>
    <lineage>
        <taxon>Eukaryota</taxon>
        <taxon>Metazoa</taxon>
        <taxon>Ecdysozoa</taxon>
        <taxon>Arthropoda</taxon>
        <taxon>Chelicerata</taxon>
        <taxon>Arachnida</taxon>
        <taxon>Acari</taxon>
        <taxon>Parasitiformes</taxon>
        <taxon>Ixodida</taxon>
        <taxon>Ixodoidea</taxon>
        <taxon>Ixodidae</taxon>
        <taxon>Hyalomminae</taxon>
        <taxon>Hyalomma</taxon>
    </lineage>
</organism>
<reference evidence="6" key="1">
    <citation type="submission" date="2021-06" db="EMBL/GenBank/DDBJ databases">
        <authorList>
            <person name="Nardi T."/>
            <person name="Nardi T."/>
        </authorList>
    </citation>
    <scope>NUCLEOTIDE SEQUENCE</scope>
</reference>
<dbReference type="GO" id="GO:0016020">
    <property type="term" value="C:membrane"/>
    <property type="evidence" value="ECO:0007669"/>
    <property type="project" value="UniProtKB-SubCell"/>
</dbReference>
<dbReference type="InterPro" id="IPR007792">
    <property type="entry name" value="T4SS_VirB3/TrbD/AvhB"/>
</dbReference>
<keyword evidence="2 5" id="KW-0812">Transmembrane</keyword>
<name>A0A8S4C4Q3_9ACAR</name>
<evidence type="ECO:0000256" key="2">
    <source>
        <dbReference type="ARBA" id="ARBA00022692"/>
    </source>
</evidence>
<sequence length="96" mass="10919">MSGVVKADPLFVGLTRPPMLFGVSYTFAILNGMVCMLLYISTSNFKYLVSMFPIHALGYYLCSKEPLFIELFKVRAEKCSRSKNRLFHGANSYDVY</sequence>
<comment type="subcellular location">
    <subcellularLocation>
        <location evidence="1">Membrane</location>
    </subcellularLocation>
</comment>
<gene>
    <name evidence="6" type="ORF">MHYMCMPASI_00499</name>
</gene>
<evidence type="ECO:0000256" key="1">
    <source>
        <dbReference type="ARBA" id="ARBA00004370"/>
    </source>
</evidence>
<evidence type="ECO:0000256" key="3">
    <source>
        <dbReference type="ARBA" id="ARBA00022989"/>
    </source>
</evidence>
<evidence type="ECO:0000313" key="6">
    <source>
        <dbReference type="EMBL" id="CAG7591877.1"/>
    </source>
</evidence>
<evidence type="ECO:0000256" key="5">
    <source>
        <dbReference type="SAM" id="Phobius"/>
    </source>
</evidence>
<evidence type="ECO:0000313" key="7">
    <source>
        <dbReference type="Proteomes" id="UP000837675"/>
    </source>
</evidence>
<dbReference type="EMBL" id="CAJVAF010000215">
    <property type="protein sequence ID" value="CAG7591877.1"/>
    <property type="molecule type" value="Genomic_DNA"/>
</dbReference>
<evidence type="ECO:0000256" key="4">
    <source>
        <dbReference type="ARBA" id="ARBA00023136"/>
    </source>
</evidence>